<protein>
    <submittedName>
        <fullName evidence="2">Uncharacterized protein</fullName>
    </submittedName>
</protein>
<dbReference type="EMBL" id="FN649729">
    <property type="protein sequence ID" value="CBJ30267.1"/>
    <property type="molecule type" value="Genomic_DNA"/>
</dbReference>
<evidence type="ECO:0000256" key="1">
    <source>
        <dbReference type="SAM" id="MobiDB-lite"/>
    </source>
</evidence>
<dbReference type="AlphaFoldDB" id="D7FNZ8"/>
<evidence type="ECO:0000313" key="3">
    <source>
        <dbReference type="Proteomes" id="UP000002630"/>
    </source>
</evidence>
<proteinExistence type="predicted"/>
<dbReference type="Proteomes" id="UP000002630">
    <property type="component" value="Linkage Group LG04"/>
</dbReference>
<reference evidence="2 3" key="1">
    <citation type="journal article" date="2010" name="Nature">
        <title>The Ectocarpus genome and the independent evolution of multicellularity in brown algae.</title>
        <authorList>
            <person name="Cock J.M."/>
            <person name="Sterck L."/>
            <person name="Rouze P."/>
            <person name="Scornet D."/>
            <person name="Allen A.E."/>
            <person name="Amoutzias G."/>
            <person name="Anthouard V."/>
            <person name="Artiguenave F."/>
            <person name="Aury J.M."/>
            <person name="Badger J.H."/>
            <person name="Beszteri B."/>
            <person name="Billiau K."/>
            <person name="Bonnet E."/>
            <person name="Bothwell J.H."/>
            <person name="Bowler C."/>
            <person name="Boyen C."/>
            <person name="Brownlee C."/>
            <person name="Carrano C.J."/>
            <person name="Charrier B."/>
            <person name="Cho G.Y."/>
            <person name="Coelho S.M."/>
            <person name="Collen J."/>
            <person name="Corre E."/>
            <person name="Da Silva C."/>
            <person name="Delage L."/>
            <person name="Delaroque N."/>
            <person name="Dittami S.M."/>
            <person name="Doulbeau S."/>
            <person name="Elias M."/>
            <person name="Farnham G."/>
            <person name="Gachon C.M."/>
            <person name="Gschloessl B."/>
            <person name="Heesch S."/>
            <person name="Jabbari K."/>
            <person name="Jubin C."/>
            <person name="Kawai H."/>
            <person name="Kimura K."/>
            <person name="Kloareg B."/>
            <person name="Kupper F.C."/>
            <person name="Lang D."/>
            <person name="Le Bail A."/>
            <person name="Leblanc C."/>
            <person name="Lerouge P."/>
            <person name="Lohr M."/>
            <person name="Lopez P.J."/>
            <person name="Martens C."/>
            <person name="Maumus F."/>
            <person name="Michel G."/>
            <person name="Miranda-Saavedra D."/>
            <person name="Morales J."/>
            <person name="Moreau H."/>
            <person name="Motomura T."/>
            <person name="Nagasato C."/>
            <person name="Napoli C.A."/>
            <person name="Nelson D.R."/>
            <person name="Nyvall-Collen P."/>
            <person name="Peters A.F."/>
            <person name="Pommier C."/>
            <person name="Potin P."/>
            <person name="Poulain J."/>
            <person name="Quesneville H."/>
            <person name="Read B."/>
            <person name="Rensing S.A."/>
            <person name="Ritter A."/>
            <person name="Rousvoal S."/>
            <person name="Samanta M."/>
            <person name="Samson G."/>
            <person name="Schroeder D.C."/>
            <person name="Segurens B."/>
            <person name="Strittmatter M."/>
            <person name="Tonon T."/>
            <person name="Tregear J.W."/>
            <person name="Valentin K."/>
            <person name="von Dassow P."/>
            <person name="Yamagishi T."/>
            <person name="Van de Peer Y."/>
            <person name="Wincker P."/>
        </authorList>
    </citation>
    <scope>NUCLEOTIDE SEQUENCE [LARGE SCALE GENOMIC DNA]</scope>
    <source>
        <strain evidence="3">Ec32 / CCAP1310/4</strain>
    </source>
</reference>
<dbReference type="EMBL" id="FN648312">
    <property type="protein sequence ID" value="CBJ30267.1"/>
    <property type="molecule type" value="Genomic_DNA"/>
</dbReference>
<name>D7FNZ8_ECTSI</name>
<feature type="region of interest" description="Disordered" evidence="1">
    <location>
        <begin position="30"/>
        <end position="52"/>
    </location>
</feature>
<evidence type="ECO:0000313" key="2">
    <source>
        <dbReference type="EMBL" id="CBJ30267.1"/>
    </source>
</evidence>
<keyword evidence="3" id="KW-1185">Reference proteome</keyword>
<dbReference type="OrthoDB" id="10361721at2759"/>
<organism evidence="2 3">
    <name type="scientific">Ectocarpus siliculosus</name>
    <name type="common">Brown alga</name>
    <name type="synonym">Conferva siliculosa</name>
    <dbReference type="NCBI Taxonomy" id="2880"/>
    <lineage>
        <taxon>Eukaryota</taxon>
        <taxon>Sar</taxon>
        <taxon>Stramenopiles</taxon>
        <taxon>Ochrophyta</taxon>
        <taxon>PX clade</taxon>
        <taxon>Phaeophyceae</taxon>
        <taxon>Ectocarpales</taxon>
        <taxon>Ectocarpaceae</taxon>
        <taxon>Ectocarpus</taxon>
    </lineage>
</organism>
<accession>D7FNZ8</accession>
<sequence>MALGWVAEPTLVASASSSWVGRISHTRHRPRFSARRPSSDTACTLDDSVQDKPESMSRASVVRLVSSTLLIGSAACGGLAAPASALDPQRDRRTAVPPPRPLLLPVVKLRAATAKVLDLLEEPSGWEEARSLLRSPPLSNPDFAKILDRYSDSNWEKHILGDLYRNQGLASIKALDEVMSFALQQQEDGVKVSQEDVDDVRDSGRALAASLDDFLALAPPEDLRLVKDLVADPARQ</sequence>
<dbReference type="InParanoid" id="D7FNZ8"/>
<gene>
    <name evidence="2" type="ORF">Esi_0183_0063</name>
</gene>